<dbReference type="AlphaFoldDB" id="A0AAD3E197"/>
<dbReference type="EMBL" id="BMAR01000031">
    <property type="protein sequence ID" value="GFR49546.1"/>
    <property type="molecule type" value="Genomic_DNA"/>
</dbReference>
<protein>
    <recommendedName>
        <fullName evidence="5">FAD/NAD(P)-binding domain-containing protein</fullName>
    </recommendedName>
</protein>
<keyword evidence="3" id="KW-0274">FAD</keyword>
<dbReference type="GO" id="GO:0050660">
    <property type="term" value="F:flavin adenine dinucleotide binding"/>
    <property type="evidence" value="ECO:0007669"/>
    <property type="project" value="TreeGrafter"/>
</dbReference>
<dbReference type="InterPro" id="IPR036188">
    <property type="entry name" value="FAD/NAD-bd_sf"/>
</dbReference>
<gene>
    <name evidence="6" type="ORF">Agub_g11590</name>
</gene>
<evidence type="ECO:0000313" key="7">
    <source>
        <dbReference type="Proteomes" id="UP001054857"/>
    </source>
</evidence>
<reference evidence="6 7" key="1">
    <citation type="journal article" date="2021" name="Sci. Rep.">
        <title>Genome sequencing of the multicellular alga Astrephomene provides insights into convergent evolution of germ-soma differentiation.</title>
        <authorList>
            <person name="Yamashita S."/>
            <person name="Yamamoto K."/>
            <person name="Matsuzaki R."/>
            <person name="Suzuki S."/>
            <person name="Yamaguchi H."/>
            <person name="Hirooka S."/>
            <person name="Minakuchi Y."/>
            <person name="Miyagishima S."/>
            <person name="Kawachi M."/>
            <person name="Toyoda A."/>
            <person name="Nozaki H."/>
        </authorList>
    </citation>
    <scope>NUCLEOTIDE SEQUENCE [LARGE SCALE GENOMIC DNA]</scope>
    <source>
        <strain evidence="6 7">NIES-4017</strain>
    </source>
</reference>
<dbReference type="GO" id="GO:0004174">
    <property type="term" value="F:electron-transferring-flavoprotein dehydrogenase activity"/>
    <property type="evidence" value="ECO:0007669"/>
    <property type="project" value="TreeGrafter"/>
</dbReference>
<evidence type="ECO:0000256" key="2">
    <source>
        <dbReference type="ARBA" id="ARBA00022630"/>
    </source>
</evidence>
<accession>A0AAD3E197</accession>
<organism evidence="6 7">
    <name type="scientific">Astrephomene gubernaculifera</name>
    <dbReference type="NCBI Taxonomy" id="47775"/>
    <lineage>
        <taxon>Eukaryota</taxon>
        <taxon>Viridiplantae</taxon>
        <taxon>Chlorophyta</taxon>
        <taxon>core chlorophytes</taxon>
        <taxon>Chlorophyceae</taxon>
        <taxon>CS clade</taxon>
        <taxon>Chlamydomonadales</taxon>
        <taxon>Astrephomenaceae</taxon>
        <taxon>Astrephomene</taxon>
    </lineage>
</organism>
<name>A0AAD3E197_9CHLO</name>
<keyword evidence="4" id="KW-0560">Oxidoreductase</keyword>
<dbReference type="Proteomes" id="UP001054857">
    <property type="component" value="Unassembled WGS sequence"/>
</dbReference>
<dbReference type="SUPFAM" id="SSF51905">
    <property type="entry name" value="FAD/NAD(P)-binding domain"/>
    <property type="match status" value="1"/>
</dbReference>
<evidence type="ECO:0000259" key="5">
    <source>
        <dbReference type="Pfam" id="PF07992"/>
    </source>
</evidence>
<dbReference type="Pfam" id="PF07992">
    <property type="entry name" value="Pyr_redox_2"/>
    <property type="match status" value="1"/>
</dbReference>
<dbReference type="GO" id="GO:0005737">
    <property type="term" value="C:cytoplasm"/>
    <property type="evidence" value="ECO:0007669"/>
    <property type="project" value="TreeGrafter"/>
</dbReference>
<evidence type="ECO:0000256" key="4">
    <source>
        <dbReference type="ARBA" id="ARBA00023002"/>
    </source>
</evidence>
<sequence>MESSTGKPRLLVIGGGFAGVKLAFQCRKFAEVTLVDPKDYIEITWATVRGIIDDRVASRSIIEYKDIPNIGRVLQGTVTRLTPQEATLSTGEVLPFDYAALCCGSSYSDSAFKSAAATTRGQRLAELQALSETIRAAKRIVVVGGGPAGVEAAAEVVEAYAGKAVTLVTRGAALLADLPPKAGRHAQAWLEKHGVKVLLGTGIAGAPPGPGPAVLTLTPASSPSTSDSSSSSLAADLVLWCTGAAPNTSFLAGAEKEKGAWAEGAAEEGKEEKGSWLDAKGAVKVLPSLQLPGRPHMFALGDCCDVKETKLGYLAMQQAELAARNLRALIRARRCSPSASPRLASWAPHTGAMALMLVTLGRGDGVCRWGGAVCGGCLPACFKSRTLFVDHTRKELGVREGARQSCEKTCAQASGKVVAAEAPSG</sequence>
<evidence type="ECO:0000256" key="1">
    <source>
        <dbReference type="ARBA" id="ARBA00006442"/>
    </source>
</evidence>
<comment type="similarity">
    <text evidence="1">Belongs to the FAD-dependent oxidoreductase family.</text>
</comment>
<evidence type="ECO:0000256" key="3">
    <source>
        <dbReference type="ARBA" id="ARBA00022827"/>
    </source>
</evidence>
<keyword evidence="2" id="KW-0285">Flavoprotein</keyword>
<evidence type="ECO:0000313" key="6">
    <source>
        <dbReference type="EMBL" id="GFR49546.1"/>
    </source>
</evidence>
<dbReference type="PANTHER" id="PTHR43735">
    <property type="entry name" value="APOPTOSIS-INDUCING FACTOR 1"/>
    <property type="match status" value="1"/>
</dbReference>
<proteinExistence type="inferred from homology"/>
<feature type="domain" description="FAD/NAD(P)-binding" evidence="5">
    <location>
        <begin position="9"/>
        <end position="319"/>
    </location>
</feature>
<keyword evidence="7" id="KW-1185">Reference proteome</keyword>
<comment type="caution">
    <text evidence="6">The sequence shown here is derived from an EMBL/GenBank/DDBJ whole genome shotgun (WGS) entry which is preliminary data.</text>
</comment>
<dbReference type="PANTHER" id="PTHR43735:SF3">
    <property type="entry name" value="FERROPTOSIS SUPPRESSOR PROTEIN 1"/>
    <property type="match status" value="1"/>
</dbReference>
<dbReference type="Gene3D" id="3.50.50.100">
    <property type="match status" value="1"/>
</dbReference>
<dbReference type="PRINTS" id="PR00368">
    <property type="entry name" value="FADPNR"/>
</dbReference>
<dbReference type="InterPro" id="IPR023753">
    <property type="entry name" value="FAD/NAD-binding_dom"/>
</dbReference>